<dbReference type="Gene3D" id="1.20.90.10">
    <property type="entry name" value="Phospholipase A2 domain"/>
    <property type="match status" value="1"/>
</dbReference>
<dbReference type="EMBL" id="VZRC01000067">
    <property type="protein sequence ID" value="NWS53745.1"/>
    <property type="molecule type" value="Genomic_DNA"/>
</dbReference>
<feature type="disulfide bond" evidence="4">
    <location>
        <begin position="73"/>
        <end position="127"/>
    </location>
</feature>
<dbReference type="InterPro" id="IPR016090">
    <property type="entry name" value="PLA2-like_dom"/>
</dbReference>
<comment type="similarity">
    <text evidence="5">Belongs to the phospholipase A2 family.</text>
</comment>
<dbReference type="Proteomes" id="UP000541181">
    <property type="component" value="Unassembled WGS sequence"/>
</dbReference>
<dbReference type="InterPro" id="IPR001211">
    <property type="entry name" value="PLA2"/>
</dbReference>
<reference evidence="7 8" key="1">
    <citation type="submission" date="2019-09" db="EMBL/GenBank/DDBJ databases">
        <title>Bird 10,000 Genomes (B10K) Project - Family phase.</title>
        <authorList>
            <person name="Zhang G."/>
        </authorList>
    </citation>
    <scope>NUCLEOTIDE SEQUENCE [LARGE SCALE GENOMIC DNA]</scope>
    <source>
        <strain evidence="7">B10K-CU-031-22</strain>
    </source>
</reference>
<feature type="disulfide bond" evidence="4">
    <location>
        <begin position="89"/>
        <end position="113"/>
    </location>
</feature>
<feature type="disulfide bond" evidence="4">
    <location>
        <begin position="107"/>
        <end position="118"/>
    </location>
</feature>
<evidence type="ECO:0000313" key="7">
    <source>
        <dbReference type="EMBL" id="NWS53745.1"/>
    </source>
</evidence>
<gene>
    <name evidence="7" type="primary">Pa2b1</name>
    <name evidence="7" type="ORF">CHUBUR_R15579</name>
</gene>
<dbReference type="GO" id="GO:0005509">
    <property type="term" value="F:calcium ion binding"/>
    <property type="evidence" value="ECO:0007669"/>
    <property type="project" value="InterPro"/>
</dbReference>
<feature type="disulfide bond" evidence="4">
    <location>
        <begin position="80"/>
        <end position="120"/>
    </location>
</feature>
<dbReference type="GO" id="GO:0016042">
    <property type="term" value="P:lipid catabolic process"/>
    <property type="evidence" value="ECO:0007669"/>
    <property type="project" value="InterPro"/>
</dbReference>
<evidence type="ECO:0000259" key="6">
    <source>
        <dbReference type="SMART" id="SM00085"/>
    </source>
</evidence>
<dbReference type="InterPro" id="IPR036444">
    <property type="entry name" value="PLipase_A2_dom_sf"/>
</dbReference>
<name>A0A7K5G9M3_9AVES</name>
<evidence type="ECO:0000256" key="4">
    <source>
        <dbReference type="PIRSR" id="PIRSR601211-3"/>
    </source>
</evidence>
<keyword evidence="3" id="KW-0106">Calcium</keyword>
<feature type="binding site" evidence="3">
    <location>
        <position position="59"/>
    </location>
    <ligand>
        <name>Ca(2+)</name>
        <dbReference type="ChEBI" id="CHEBI:29108"/>
    </ligand>
</feature>
<evidence type="ECO:0000256" key="2">
    <source>
        <dbReference type="ARBA" id="ARBA00022525"/>
    </source>
</evidence>
<comment type="caution">
    <text evidence="7">The sequence shown here is derived from an EMBL/GenBank/DDBJ whole genome shotgun (WGS) entry which is preliminary data.</text>
</comment>
<evidence type="ECO:0000256" key="3">
    <source>
        <dbReference type="PIRSR" id="PIRSR601211-2"/>
    </source>
</evidence>
<dbReference type="SMART" id="SM00085">
    <property type="entry name" value="PA2c"/>
    <property type="match status" value="1"/>
</dbReference>
<keyword evidence="8" id="KW-1185">Reference proteome</keyword>
<feature type="non-terminal residue" evidence="7">
    <location>
        <position position="1"/>
    </location>
</feature>
<dbReference type="AlphaFoldDB" id="A0A7K5G9M3"/>
<feature type="binding site" evidence="3">
    <location>
        <position position="61"/>
    </location>
    <ligand>
        <name>Ca(2+)</name>
        <dbReference type="ChEBI" id="CHEBI:29108"/>
    </ligand>
</feature>
<dbReference type="GO" id="GO:0004623">
    <property type="term" value="F:phospholipase A2 activity"/>
    <property type="evidence" value="ECO:0007669"/>
    <property type="project" value="InterPro"/>
</dbReference>
<feature type="binding site" evidence="3">
    <location>
        <position position="57"/>
    </location>
    <ligand>
        <name>Ca(2+)</name>
        <dbReference type="ChEBI" id="CHEBI:29108"/>
    </ligand>
</feature>
<keyword evidence="4" id="KW-1015">Disulfide bond</keyword>
<feature type="domain" description="Phospholipase A2-like central" evidence="6">
    <location>
        <begin position="33"/>
        <end position="142"/>
    </location>
</feature>
<feature type="non-terminal residue" evidence="7">
    <location>
        <position position="148"/>
    </location>
</feature>
<evidence type="ECO:0000256" key="5">
    <source>
        <dbReference type="RuleBase" id="RU003654"/>
    </source>
</evidence>
<protein>
    <submittedName>
        <fullName evidence="7">PA2B1 phospholipase</fullName>
    </submittedName>
</protein>
<proteinExistence type="inferred from homology"/>
<comment type="subcellular location">
    <subcellularLocation>
        <location evidence="1">Secreted</location>
    </subcellularLocation>
</comment>
<dbReference type="Pfam" id="PF00068">
    <property type="entry name" value="Phospholip_A2_1"/>
    <property type="match status" value="1"/>
</dbReference>
<dbReference type="GO" id="GO:0050482">
    <property type="term" value="P:arachidonate secretion"/>
    <property type="evidence" value="ECO:0007669"/>
    <property type="project" value="InterPro"/>
</dbReference>
<accession>A0A7K5G9M3</accession>
<dbReference type="GO" id="GO:0006644">
    <property type="term" value="P:phospholipid metabolic process"/>
    <property type="evidence" value="ECO:0007669"/>
    <property type="project" value="InterPro"/>
</dbReference>
<comment type="cofactor">
    <cofactor evidence="3">
        <name>Ca(2+)</name>
        <dbReference type="ChEBI" id="CHEBI:29108"/>
    </cofactor>
    <text evidence="3">Binds 1 Ca(2+) ion per subunit.</text>
</comment>
<sequence>SPPLPPGSPGLISAYNLQKSRFLVTLGLFTARGKLPRTFTPGLEGSTVGNLTAHGCYSGWGSSGTLKAPMDRCCLLRACCYAKLAARRCRVGPIQPSSAPRAGIPTCRSGTWCQRGACRCERAALLCRMRGRGLLRRRSKCRGRAGRC</sequence>
<dbReference type="PRINTS" id="PR00389">
    <property type="entry name" value="PHPHLIPASEA2"/>
</dbReference>
<dbReference type="GO" id="GO:0005576">
    <property type="term" value="C:extracellular region"/>
    <property type="evidence" value="ECO:0007669"/>
    <property type="project" value="UniProtKB-SubCell"/>
</dbReference>
<dbReference type="OrthoDB" id="9394198at2759"/>
<evidence type="ECO:0000256" key="1">
    <source>
        <dbReference type="ARBA" id="ARBA00004613"/>
    </source>
</evidence>
<dbReference type="SUPFAM" id="SSF48619">
    <property type="entry name" value="Phospholipase A2, PLA2"/>
    <property type="match status" value="1"/>
</dbReference>
<keyword evidence="3" id="KW-0479">Metal-binding</keyword>
<keyword evidence="2" id="KW-0964">Secreted</keyword>
<organism evidence="7 8">
    <name type="scientific">Chunga burmeisteri</name>
    <name type="common">Black-legged seriema</name>
    <dbReference type="NCBI Taxonomy" id="1352770"/>
    <lineage>
        <taxon>Eukaryota</taxon>
        <taxon>Metazoa</taxon>
        <taxon>Chordata</taxon>
        <taxon>Craniata</taxon>
        <taxon>Vertebrata</taxon>
        <taxon>Euteleostomi</taxon>
        <taxon>Archelosauria</taxon>
        <taxon>Archosauria</taxon>
        <taxon>Dinosauria</taxon>
        <taxon>Saurischia</taxon>
        <taxon>Theropoda</taxon>
        <taxon>Coelurosauria</taxon>
        <taxon>Aves</taxon>
        <taxon>Neognathae</taxon>
        <taxon>Neoaves</taxon>
        <taxon>Telluraves</taxon>
        <taxon>Australaves</taxon>
        <taxon>Cariamiformes</taxon>
        <taxon>Cariamidae</taxon>
        <taxon>Chunga</taxon>
    </lineage>
</organism>
<evidence type="ECO:0000313" key="8">
    <source>
        <dbReference type="Proteomes" id="UP000541181"/>
    </source>
</evidence>